<accession>A0A401PW45</accession>
<sequence length="32" mass="3621">VYLDCSWHDVLQYIEAAILKLSLSPSLPSLMD</sequence>
<organism evidence="1 2">
    <name type="scientific">Scyliorhinus torazame</name>
    <name type="common">Cloudy catshark</name>
    <name type="synonym">Catulus torazame</name>
    <dbReference type="NCBI Taxonomy" id="75743"/>
    <lineage>
        <taxon>Eukaryota</taxon>
        <taxon>Metazoa</taxon>
        <taxon>Chordata</taxon>
        <taxon>Craniata</taxon>
        <taxon>Vertebrata</taxon>
        <taxon>Chondrichthyes</taxon>
        <taxon>Elasmobranchii</taxon>
        <taxon>Galeomorphii</taxon>
        <taxon>Galeoidea</taxon>
        <taxon>Carcharhiniformes</taxon>
        <taxon>Scyliorhinidae</taxon>
        <taxon>Scyliorhinus</taxon>
    </lineage>
</organism>
<comment type="caution">
    <text evidence="1">The sequence shown here is derived from an EMBL/GenBank/DDBJ whole genome shotgun (WGS) entry which is preliminary data.</text>
</comment>
<evidence type="ECO:0000313" key="2">
    <source>
        <dbReference type="Proteomes" id="UP000288216"/>
    </source>
</evidence>
<evidence type="ECO:0000313" key="1">
    <source>
        <dbReference type="EMBL" id="GCB77374.1"/>
    </source>
</evidence>
<name>A0A401PW45_SCYTO</name>
<gene>
    <name evidence="1" type="ORF">scyTo_0016674</name>
</gene>
<proteinExistence type="predicted"/>
<keyword evidence="2" id="KW-1185">Reference proteome</keyword>
<protein>
    <submittedName>
        <fullName evidence="1">Uncharacterized protein</fullName>
    </submittedName>
</protein>
<feature type="non-terminal residue" evidence="1">
    <location>
        <position position="1"/>
    </location>
</feature>
<reference evidence="1 2" key="1">
    <citation type="journal article" date="2018" name="Nat. Ecol. Evol.">
        <title>Shark genomes provide insights into elasmobranch evolution and the origin of vertebrates.</title>
        <authorList>
            <person name="Hara Y"/>
            <person name="Yamaguchi K"/>
            <person name="Onimaru K"/>
            <person name="Kadota M"/>
            <person name="Koyanagi M"/>
            <person name="Keeley SD"/>
            <person name="Tatsumi K"/>
            <person name="Tanaka K"/>
            <person name="Motone F"/>
            <person name="Kageyama Y"/>
            <person name="Nozu R"/>
            <person name="Adachi N"/>
            <person name="Nishimura O"/>
            <person name="Nakagawa R"/>
            <person name="Tanegashima C"/>
            <person name="Kiyatake I"/>
            <person name="Matsumoto R"/>
            <person name="Murakumo K"/>
            <person name="Nishida K"/>
            <person name="Terakita A"/>
            <person name="Kuratani S"/>
            <person name="Sato K"/>
            <person name="Hyodo S Kuraku.S."/>
        </authorList>
    </citation>
    <scope>NUCLEOTIDE SEQUENCE [LARGE SCALE GENOMIC DNA]</scope>
</reference>
<dbReference type="AlphaFoldDB" id="A0A401PW45"/>
<dbReference type="EMBL" id="BFAA01010251">
    <property type="protein sequence ID" value="GCB77374.1"/>
    <property type="molecule type" value="Genomic_DNA"/>
</dbReference>
<dbReference type="Proteomes" id="UP000288216">
    <property type="component" value="Unassembled WGS sequence"/>
</dbReference>